<dbReference type="Pfam" id="PF08621">
    <property type="entry name" value="RPAP1_N"/>
    <property type="match status" value="1"/>
</dbReference>
<dbReference type="PANTHER" id="PTHR21483">
    <property type="entry name" value="RNA POLYMERASE II-ASSOCIATED PROTEIN 1"/>
    <property type="match status" value="1"/>
</dbReference>
<dbReference type="EMBL" id="ML996572">
    <property type="protein sequence ID" value="KAF2758154.1"/>
    <property type="molecule type" value="Genomic_DNA"/>
</dbReference>
<evidence type="ECO:0000256" key="1">
    <source>
        <dbReference type="ARBA" id="ARBA00009953"/>
    </source>
</evidence>
<evidence type="ECO:0000256" key="2">
    <source>
        <dbReference type="SAM" id="MobiDB-lite"/>
    </source>
</evidence>
<dbReference type="InterPro" id="IPR039913">
    <property type="entry name" value="RPAP1/Rba50"/>
</dbReference>
<dbReference type="Pfam" id="PF08620">
    <property type="entry name" value="RPAP1_C"/>
    <property type="match status" value="1"/>
</dbReference>
<evidence type="ECO:0000259" key="3">
    <source>
        <dbReference type="Pfam" id="PF08620"/>
    </source>
</evidence>
<evidence type="ECO:0000313" key="5">
    <source>
        <dbReference type="EMBL" id="KAF2758154.1"/>
    </source>
</evidence>
<protein>
    <recommendedName>
        <fullName evidence="7">Transcription factor Rba50</fullName>
    </recommendedName>
</protein>
<feature type="compositionally biased region" description="Pro residues" evidence="2">
    <location>
        <begin position="246"/>
        <end position="255"/>
    </location>
</feature>
<dbReference type="Proteomes" id="UP000799437">
    <property type="component" value="Unassembled WGS sequence"/>
</dbReference>
<dbReference type="GeneID" id="54488082"/>
<keyword evidence="6" id="KW-1185">Reference proteome</keyword>
<proteinExistence type="inferred from homology"/>
<dbReference type="GO" id="GO:0006366">
    <property type="term" value="P:transcription by RNA polymerase II"/>
    <property type="evidence" value="ECO:0007669"/>
    <property type="project" value="InterPro"/>
</dbReference>
<dbReference type="InterPro" id="IPR013929">
    <property type="entry name" value="RPAP1_C"/>
</dbReference>
<gene>
    <name evidence="5" type="ORF">EJ05DRAFT_500671</name>
</gene>
<dbReference type="RefSeq" id="XP_033600605.1">
    <property type="nucleotide sequence ID" value="XM_033747028.1"/>
</dbReference>
<evidence type="ECO:0008006" key="7">
    <source>
        <dbReference type="Google" id="ProtNLM"/>
    </source>
</evidence>
<feature type="region of interest" description="Disordered" evidence="2">
    <location>
        <begin position="170"/>
        <end position="279"/>
    </location>
</feature>
<reference evidence="5" key="1">
    <citation type="journal article" date="2020" name="Stud. Mycol.">
        <title>101 Dothideomycetes genomes: a test case for predicting lifestyles and emergence of pathogens.</title>
        <authorList>
            <person name="Haridas S."/>
            <person name="Albert R."/>
            <person name="Binder M."/>
            <person name="Bloem J."/>
            <person name="Labutti K."/>
            <person name="Salamov A."/>
            <person name="Andreopoulos B."/>
            <person name="Baker S."/>
            <person name="Barry K."/>
            <person name="Bills G."/>
            <person name="Bluhm B."/>
            <person name="Cannon C."/>
            <person name="Castanera R."/>
            <person name="Culley D."/>
            <person name="Daum C."/>
            <person name="Ezra D."/>
            <person name="Gonzalez J."/>
            <person name="Henrissat B."/>
            <person name="Kuo A."/>
            <person name="Liang C."/>
            <person name="Lipzen A."/>
            <person name="Lutzoni F."/>
            <person name="Magnuson J."/>
            <person name="Mondo S."/>
            <person name="Nolan M."/>
            <person name="Ohm R."/>
            <person name="Pangilinan J."/>
            <person name="Park H.-J."/>
            <person name="Ramirez L."/>
            <person name="Alfaro M."/>
            <person name="Sun H."/>
            <person name="Tritt A."/>
            <person name="Yoshinaga Y."/>
            <person name="Zwiers L.-H."/>
            <person name="Turgeon B."/>
            <person name="Goodwin S."/>
            <person name="Spatafora J."/>
            <person name="Crous P."/>
            <person name="Grigoriev I."/>
        </authorList>
    </citation>
    <scope>NUCLEOTIDE SEQUENCE</scope>
    <source>
        <strain evidence="5">CBS 121739</strain>
    </source>
</reference>
<feature type="domain" description="RPAP1 N-terminal" evidence="4">
    <location>
        <begin position="123"/>
        <end position="166"/>
    </location>
</feature>
<feature type="compositionally biased region" description="Basic and acidic residues" evidence="2">
    <location>
        <begin position="116"/>
        <end position="130"/>
    </location>
</feature>
<feature type="domain" description="RPAP1 C-terminal" evidence="3">
    <location>
        <begin position="320"/>
        <end position="386"/>
    </location>
</feature>
<feature type="region of interest" description="Disordered" evidence="2">
    <location>
        <begin position="14"/>
        <end position="145"/>
    </location>
</feature>
<evidence type="ECO:0000313" key="6">
    <source>
        <dbReference type="Proteomes" id="UP000799437"/>
    </source>
</evidence>
<dbReference type="InterPro" id="IPR013930">
    <property type="entry name" value="RPAP1_N"/>
</dbReference>
<feature type="compositionally biased region" description="Low complexity" evidence="2">
    <location>
        <begin position="178"/>
        <end position="189"/>
    </location>
</feature>
<accession>A0A6A6W800</accession>
<dbReference type="AlphaFoldDB" id="A0A6A6W800"/>
<comment type="similarity">
    <text evidence="1">Belongs to the RPAP1 family.</text>
</comment>
<dbReference type="OrthoDB" id="348201at2759"/>
<organism evidence="5 6">
    <name type="scientific">Pseudovirgaria hyperparasitica</name>
    <dbReference type="NCBI Taxonomy" id="470096"/>
    <lineage>
        <taxon>Eukaryota</taxon>
        <taxon>Fungi</taxon>
        <taxon>Dikarya</taxon>
        <taxon>Ascomycota</taxon>
        <taxon>Pezizomycotina</taxon>
        <taxon>Dothideomycetes</taxon>
        <taxon>Dothideomycetes incertae sedis</taxon>
        <taxon>Acrospermales</taxon>
        <taxon>Acrospermaceae</taxon>
        <taxon>Pseudovirgaria</taxon>
    </lineage>
</organism>
<dbReference type="PANTHER" id="PTHR21483:SF18">
    <property type="entry name" value="RNA POLYMERASE II-ASSOCIATED PROTEIN 1"/>
    <property type="match status" value="1"/>
</dbReference>
<name>A0A6A6W800_9PEZI</name>
<sequence length="478" mass="52497">MTIVKGERFYLDLDSDDEDHAPDRSVPVRPSAGPAFDFIADVTERQPSAPKPPTAPTFKKTASGFPAPKTRPRVSAFKQQRHGSHRDKHETLAAPSSLSPTGGPSKYNVEPENESPEARERRDIDMENKQRVAQMSPEEIERERQELFAGLNPSLIEKLLKRSNLDVTRQDFANTTEPSASPSSPRAIPDTIKDDSASGDASVKRSPKQSKSVTFAPESVPLDEETIATKQTEGKGIDPNENSQAPNPPDIPPPSSVHFPRAPQPPDLDPDDPSFLDNLHEKYFPDLSYDPSSLSWMAPIDAAKPSSYSLTQSSLMISALRFSFKGALIPPTKAVEIPVTEGLHHHGEAPEAAGYTIPELAILARSAVAAQRCMAYQTMGRLLYRLGKGEFGSEGERKRYNVTAVDAEGGEIREEADEEDDDRSGLAKGLWECIEEHNIIGILSEEANKTKGHMSSISYAQEALWNWRQGGGRQRKAV</sequence>
<evidence type="ECO:0000259" key="4">
    <source>
        <dbReference type="Pfam" id="PF08621"/>
    </source>
</evidence>